<proteinExistence type="predicted"/>
<organism evidence="1">
    <name type="scientific">Xenopus laevis</name>
    <name type="common">African clawed frog</name>
    <dbReference type="NCBI Taxonomy" id="8355"/>
    <lineage>
        <taxon>Eukaryota</taxon>
        <taxon>Metazoa</taxon>
        <taxon>Chordata</taxon>
        <taxon>Craniata</taxon>
        <taxon>Vertebrata</taxon>
        <taxon>Euteleostomi</taxon>
        <taxon>Amphibia</taxon>
        <taxon>Batrachia</taxon>
        <taxon>Anura</taxon>
        <taxon>Pipoidea</taxon>
        <taxon>Pipidae</taxon>
        <taxon>Xenopodinae</taxon>
        <taxon>Xenopus</taxon>
        <taxon>Xenopus</taxon>
    </lineage>
</organism>
<sequence>MANTQSTIIARKIIEGIQACEEYLASRGLKYKEQTHFVIQCLHFILNNKVFDDQFYRQIRDQSATPSTPACTYDDGKTTRKPTATNTLLAASSHHPLSLIKGIPIGQFLHIRRNCTDEKTFEIQAKELSSRNNLDILLADSELQELVGPYPKLTAKRAPSLKDKLTRSHFVGTKQTQATTWLGKKASGSWICWNCKACKFVKRCYHFKHLKRKQKNFPIYSYINCNDSSDLCYRMYMSFNVCGKN</sequence>
<gene>
    <name evidence="1" type="ORF">XELAEV_18004055mg</name>
</gene>
<dbReference type="PANTHER" id="PTHR21301:SF13">
    <property type="match status" value="1"/>
</dbReference>
<dbReference type="AlphaFoldDB" id="A0A974H073"/>
<name>A0A974H073_XENLA</name>
<evidence type="ECO:0000313" key="1">
    <source>
        <dbReference type="EMBL" id="OCT57051.1"/>
    </source>
</evidence>
<dbReference type="Proteomes" id="UP000694892">
    <property type="component" value="Unassembled WGS sequence"/>
</dbReference>
<dbReference type="EMBL" id="KV467236">
    <property type="protein sequence ID" value="OCT57051.1"/>
    <property type="molecule type" value="Genomic_DNA"/>
</dbReference>
<reference evidence="1" key="1">
    <citation type="submission" date="2016-05" db="EMBL/GenBank/DDBJ databases">
        <title>WGS assembly of Xenopus laevis.</title>
        <authorList>
            <person name="Session A."/>
            <person name="Uno Y."/>
            <person name="Kwon T."/>
            <person name="Chapman J."/>
            <person name="Toyoda A."/>
            <person name="Takahashi S."/>
            <person name="Fukui A."/>
            <person name="Hikosaka A."/>
            <person name="Putnam N."/>
            <person name="Stites J."/>
            <person name="Van Heeringen S."/>
            <person name="Quigley I."/>
            <person name="Heinz S."/>
            <person name="Hellsten U."/>
            <person name="Lyons J."/>
            <person name="Suzuki A."/>
            <person name="Kondo M."/>
            <person name="Ogino H."/>
            <person name="Ochi H."/>
            <person name="Bogdanovic O."/>
            <person name="Lister R."/>
            <person name="Georgiou G."/>
            <person name="Paranjpe S."/>
            <person name="Van Kruijsbergen I."/>
            <person name="Mozaffari S."/>
            <person name="Shu S."/>
            <person name="Schmutz J."/>
            <person name="Jenkins J."/>
            <person name="Grimwood J."/>
            <person name="Carlson J."/>
            <person name="Mitros T."/>
            <person name="Simakov O."/>
            <person name="Heald R."/>
            <person name="Miller K."/>
            <person name="Haudenschild C."/>
            <person name="Kuroki Y."/>
            <person name="Tanaka T."/>
            <person name="Michiue T."/>
            <person name="Watanabe M."/>
            <person name="Kinoshita T."/>
            <person name="Ohta Y."/>
            <person name="Mawaribuchi S."/>
            <person name="Suzuki Y."/>
            <person name="Haramoto Y."/>
            <person name="Yamamoto T."/>
            <person name="Takagi C."/>
            <person name="Kitzman J."/>
            <person name="Shendure J."/>
            <person name="Nakayama T."/>
            <person name="Izutsu Y."/>
            <person name="Robert J."/>
            <person name="Dichmann D."/>
            <person name="Flajnik M."/>
            <person name="Houston D."/>
            <person name="Marcotte E."/>
            <person name="Wallingford J."/>
            <person name="Ito Y."/>
            <person name="Asashima M."/>
            <person name="Ueno N."/>
            <person name="Matsuda Y."/>
            <person name="Jan Veenstra G."/>
            <person name="Fujiyama A."/>
            <person name="Harland R."/>
            <person name="Taira M."/>
            <person name="Rokhsar D.S."/>
        </authorList>
    </citation>
    <scope>NUCLEOTIDE SEQUENCE</scope>
    <source>
        <strain evidence="1">J</strain>
        <tissue evidence="1">Blood</tissue>
    </source>
</reference>
<accession>A0A974H073</accession>
<protein>
    <submittedName>
        <fullName evidence="1">Uncharacterized protein</fullName>
    </submittedName>
</protein>
<dbReference type="PANTHER" id="PTHR21301">
    <property type="entry name" value="REVERSE TRANSCRIPTASE"/>
    <property type="match status" value="1"/>
</dbReference>